<feature type="region of interest" description="Disordered" evidence="5">
    <location>
        <begin position="89"/>
        <end position="115"/>
    </location>
</feature>
<keyword evidence="3" id="KW-0819">tRNA processing</keyword>
<dbReference type="FunCoup" id="A0A6I9US61">
    <property type="interactions" value="2303"/>
</dbReference>
<dbReference type="InterPro" id="IPR020103">
    <property type="entry name" value="PsdUridine_synth_cat_dom_sf"/>
</dbReference>
<dbReference type="GO" id="GO:0005634">
    <property type="term" value="C:nucleus"/>
    <property type="evidence" value="ECO:0007669"/>
    <property type="project" value="TreeGrafter"/>
</dbReference>
<dbReference type="Gene3D" id="3.30.2350.10">
    <property type="entry name" value="Pseudouridine synthase"/>
    <property type="match status" value="1"/>
</dbReference>
<proteinExistence type="inferred from homology"/>
<dbReference type="FunFam" id="3.30.2350.10:FF:000012">
    <property type="entry name" value="tRNA pseudouridine synthase B"/>
    <property type="match status" value="1"/>
</dbReference>
<dbReference type="InParanoid" id="A0A6I9US61"/>
<dbReference type="KEGG" id="sind:105179858"/>
<dbReference type="GO" id="GO:0006400">
    <property type="term" value="P:tRNA modification"/>
    <property type="evidence" value="ECO:0007669"/>
    <property type="project" value="TreeGrafter"/>
</dbReference>
<dbReference type="CDD" id="cd02573">
    <property type="entry name" value="PseudoU_synth_EcTruB"/>
    <property type="match status" value="1"/>
</dbReference>
<dbReference type="HAMAP" id="MF_01080">
    <property type="entry name" value="TruB_bact"/>
    <property type="match status" value="1"/>
</dbReference>
<gene>
    <name evidence="8" type="primary">LOC105179858</name>
</gene>
<evidence type="ECO:0000256" key="1">
    <source>
        <dbReference type="ARBA" id="ARBA00008999"/>
    </source>
</evidence>
<dbReference type="NCBIfam" id="TIGR00431">
    <property type="entry name" value="TruB"/>
    <property type="match status" value="1"/>
</dbReference>
<dbReference type="GO" id="GO:0003723">
    <property type="term" value="F:RNA binding"/>
    <property type="evidence" value="ECO:0007669"/>
    <property type="project" value="InterPro"/>
</dbReference>
<dbReference type="InterPro" id="IPR002501">
    <property type="entry name" value="PsdUridine_synth_N"/>
</dbReference>
<dbReference type="InterPro" id="IPR014780">
    <property type="entry name" value="tRNA_psdUridine_synth_TruB"/>
</dbReference>
<dbReference type="Pfam" id="PF01509">
    <property type="entry name" value="TruB_N"/>
    <property type="match status" value="1"/>
</dbReference>
<dbReference type="PANTHER" id="PTHR13767">
    <property type="entry name" value="TRNA-PSEUDOURIDINE SYNTHASE"/>
    <property type="match status" value="1"/>
</dbReference>
<dbReference type="GO" id="GO:0160148">
    <property type="term" value="F:tRNA pseudouridine(55) synthase activity"/>
    <property type="evidence" value="ECO:0007669"/>
    <property type="project" value="UniProtKB-EC"/>
</dbReference>
<evidence type="ECO:0000256" key="5">
    <source>
        <dbReference type="SAM" id="MobiDB-lite"/>
    </source>
</evidence>
<evidence type="ECO:0000313" key="7">
    <source>
        <dbReference type="Proteomes" id="UP000504604"/>
    </source>
</evidence>
<dbReference type="OrthoDB" id="9995526at2759"/>
<dbReference type="EC" id="5.4.99.25" evidence="2"/>
<evidence type="ECO:0000256" key="2">
    <source>
        <dbReference type="ARBA" id="ARBA00012787"/>
    </source>
</evidence>
<comment type="similarity">
    <text evidence="1">Belongs to the pseudouridine synthase TruB family.</text>
</comment>
<dbReference type="PANTHER" id="PTHR13767:SF2">
    <property type="entry name" value="PSEUDOURIDYLATE SYNTHASE TRUB1"/>
    <property type="match status" value="1"/>
</dbReference>
<reference evidence="8" key="1">
    <citation type="submission" date="2025-08" db="UniProtKB">
        <authorList>
            <consortium name="RefSeq"/>
        </authorList>
    </citation>
    <scope>IDENTIFICATION</scope>
</reference>
<sequence>MKPRFVMYECIFLITIVKSESATSSFQILFAPMARPLHLHLLLRRSHCFSHASPPFRLLSLHSPSLQLTYPRFLSTPYPLQYEMIISRPANSPPAPRALPNPQSQQHSGSDQDTGFHAWVDKKLSTQDADHNNGQPVMDKAKRKYYNKRRKRMYGESESDEESSRRGNDGDFIELKQEVVDLRTLHKREEELYFYDAFAYPWEKDKHYKMVYQLEKKYFPDQCFDKAFLDPGKPNANKGKKENGNEAVGVTGEDDKGLVFFEEGPKEGKDVKVDHVTEKKVEDFFKCLKKFPNENGGDVAAVEPFLSTRSVGLPPRWDGPSGTVVLVNKPKGWTSFTVCGKLRRLVKVKKVGHAGTLDPMATGLLIVCVGKATKLVDRYQGMIKGYSGIFRLGEATSTWDADSPVIQREPWEHIKDDDIKKAAASFCGEIWQVPPMFSAIKVGGERMYEKARKGESIELSPRRISIFQFDVERSLDDRQNVVFRVTCSKGTYVRSLCADFGKALGSCAHLTALCRDSIGEYSADDAWEFQELEEEITKGYI</sequence>
<feature type="domain" description="Pseudouridine synthase II N-terminal" evidence="6">
    <location>
        <begin position="343"/>
        <end position="493"/>
    </location>
</feature>
<keyword evidence="7" id="KW-1185">Reference proteome</keyword>
<feature type="compositionally biased region" description="Basic residues" evidence="5">
    <location>
        <begin position="141"/>
        <end position="152"/>
    </location>
</feature>
<organism evidence="7 8">
    <name type="scientific">Sesamum indicum</name>
    <name type="common">Oriental sesame</name>
    <name type="synonym">Sesamum orientale</name>
    <dbReference type="NCBI Taxonomy" id="4182"/>
    <lineage>
        <taxon>Eukaryota</taxon>
        <taxon>Viridiplantae</taxon>
        <taxon>Streptophyta</taxon>
        <taxon>Embryophyta</taxon>
        <taxon>Tracheophyta</taxon>
        <taxon>Spermatophyta</taxon>
        <taxon>Magnoliopsida</taxon>
        <taxon>eudicotyledons</taxon>
        <taxon>Gunneridae</taxon>
        <taxon>Pentapetalae</taxon>
        <taxon>asterids</taxon>
        <taxon>lamiids</taxon>
        <taxon>Lamiales</taxon>
        <taxon>Pedaliaceae</taxon>
        <taxon>Sesamum</taxon>
    </lineage>
</organism>
<name>A0A6I9US61_SESIN</name>
<keyword evidence="4" id="KW-0413">Isomerase</keyword>
<accession>A0A6I9US61</accession>
<dbReference type="GeneID" id="105179858"/>
<dbReference type="RefSeq" id="XP_011101799.1">
    <property type="nucleotide sequence ID" value="XM_011103497.2"/>
</dbReference>
<evidence type="ECO:0000256" key="3">
    <source>
        <dbReference type="ARBA" id="ARBA00022694"/>
    </source>
</evidence>
<evidence type="ECO:0000313" key="8">
    <source>
        <dbReference type="RefSeq" id="XP_011101799.1"/>
    </source>
</evidence>
<dbReference type="AlphaFoldDB" id="A0A6I9US61"/>
<evidence type="ECO:0000256" key="4">
    <source>
        <dbReference type="ARBA" id="ARBA00023235"/>
    </source>
</evidence>
<feature type="region of interest" description="Disordered" evidence="5">
    <location>
        <begin position="127"/>
        <end position="169"/>
    </location>
</feature>
<evidence type="ECO:0000259" key="6">
    <source>
        <dbReference type="Pfam" id="PF01509"/>
    </source>
</evidence>
<dbReference type="SUPFAM" id="SSF55120">
    <property type="entry name" value="Pseudouridine synthase"/>
    <property type="match status" value="1"/>
</dbReference>
<dbReference type="Proteomes" id="UP000504604">
    <property type="component" value="Unplaced"/>
</dbReference>
<dbReference type="GO" id="GO:1990481">
    <property type="term" value="P:mRNA pseudouridine synthesis"/>
    <property type="evidence" value="ECO:0007669"/>
    <property type="project" value="TreeGrafter"/>
</dbReference>
<feature type="compositionally biased region" description="Polar residues" evidence="5">
    <location>
        <begin position="103"/>
        <end position="113"/>
    </location>
</feature>
<protein>
    <recommendedName>
        <fullName evidence="2">tRNA pseudouridine(55) synthase</fullName>
        <ecNumber evidence="2">5.4.99.25</ecNumber>
    </recommendedName>
</protein>